<keyword evidence="9" id="KW-1185">Reference proteome</keyword>
<dbReference type="AlphaFoldDB" id="A0AAD3T1G3"/>
<dbReference type="PANTHER" id="PTHR32411:SF55">
    <property type="entry name" value="CYSTEINE-RICH REPEAT SECRETORY PROTEIN 55"/>
    <property type="match status" value="1"/>
</dbReference>
<evidence type="ECO:0000256" key="2">
    <source>
        <dbReference type="ARBA" id="ARBA00022525"/>
    </source>
</evidence>
<feature type="chain" id="PRO_5042034773" description="Gnk2-homologous domain-containing protein" evidence="6">
    <location>
        <begin position="23"/>
        <end position="240"/>
    </location>
</feature>
<reference evidence="8" key="1">
    <citation type="submission" date="2023-05" db="EMBL/GenBank/DDBJ databases">
        <title>Nepenthes gracilis genome sequencing.</title>
        <authorList>
            <person name="Fukushima K."/>
        </authorList>
    </citation>
    <scope>NUCLEOTIDE SEQUENCE</scope>
    <source>
        <strain evidence="8">SING2019-196</strain>
    </source>
</reference>
<proteinExistence type="inferred from homology"/>
<dbReference type="InterPro" id="IPR050581">
    <property type="entry name" value="CRR_secretory_protein"/>
</dbReference>
<accession>A0AAD3T1G3</accession>
<evidence type="ECO:0000256" key="5">
    <source>
        <dbReference type="ARBA" id="ARBA00038515"/>
    </source>
</evidence>
<dbReference type="PROSITE" id="PS51473">
    <property type="entry name" value="GNK2"/>
    <property type="match status" value="2"/>
</dbReference>
<evidence type="ECO:0000256" key="4">
    <source>
        <dbReference type="ARBA" id="ARBA00022737"/>
    </source>
</evidence>
<dbReference type="CDD" id="cd23509">
    <property type="entry name" value="Gnk2-like"/>
    <property type="match status" value="2"/>
</dbReference>
<gene>
    <name evidence="8" type="ORF">Nepgr_022681</name>
</gene>
<evidence type="ECO:0000313" key="9">
    <source>
        <dbReference type="Proteomes" id="UP001279734"/>
    </source>
</evidence>
<evidence type="ECO:0000256" key="6">
    <source>
        <dbReference type="SAM" id="SignalP"/>
    </source>
</evidence>
<dbReference type="Pfam" id="PF01657">
    <property type="entry name" value="Stress-antifung"/>
    <property type="match status" value="2"/>
</dbReference>
<dbReference type="Proteomes" id="UP001279734">
    <property type="component" value="Unassembled WGS sequence"/>
</dbReference>
<keyword evidence="2" id="KW-0964">Secreted</keyword>
<name>A0AAD3T1G3_NEPGR</name>
<keyword evidence="3 6" id="KW-0732">Signal</keyword>
<evidence type="ECO:0000256" key="1">
    <source>
        <dbReference type="ARBA" id="ARBA00004613"/>
    </source>
</evidence>
<comment type="subcellular location">
    <subcellularLocation>
        <location evidence="1">Secreted</location>
    </subcellularLocation>
</comment>
<dbReference type="PANTHER" id="PTHR32411">
    <property type="entry name" value="CYSTEINE-RICH REPEAT SECRETORY PROTEIN 38-RELATED"/>
    <property type="match status" value="1"/>
</dbReference>
<feature type="domain" description="Gnk2-homologous" evidence="7">
    <location>
        <begin position="132"/>
        <end position="238"/>
    </location>
</feature>
<evidence type="ECO:0000259" key="7">
    <source>
        <dbReference type="PROSITE" id="PS51473"/>
    </source>
</evidence>
<organism evidence="8 9">
    <name type="scientific">Nepenthes gracilis</name>
    <name type="common">Slender pitcher plant</name>
    <dbReference type="NCBI Taxonomy" id="150966"/>
    <lineage>
        <taxon>Eukaryota</taxon>
        <taxon>Viridiplantae</taxon>
        <taxon>Streptophyta</taxon>
        <taxon>Embryophyta</taxon>
        <taxon>Tracheophyta</taxon>
        <taxon>Spermatophyta</taxon>
        <taxon>Magnoliopsida</taxon>
        <taxon>eudicotyledons</taxon>
        <taxon>Gunneridae</taxon>
        <taxon>Pentapetalae</taxon>
        <taxon>Caryophyllales</taxon>
        <taxon>Nepenthaceae</taxon>
        <taxon>Nepenthes</taxon>
    </lineage>
</organism>
<feature type="domain" description="Gnk2-homologous" evidence="7">
    <location>
        <begin position="24"/>
        <end position="126"/>
    </location>
</feature>
<protein>
    <recommendedName>
        <fullName evidence="7">Gnk2-homologous domain-containing protein</fullName>
    </recommendedName>
</protein>
<dbReference type="EMBL" id="BSYO01000022">
    <property type="protein sequence ID" value="GMH20839.1"/>
    <property type="molecule type" value="Genomic_DNA"/>
</dbReference>
<evidence type="ECO:0000313" key="8">
    <source>
        <dbReference type="EMBL" id="GMH20839.1"/>
    </source>
</evidence>
<keyword evidence="4" id="KW-0677">Repeat</keyword>
<dbReference type="GO" id="GO:0005576">
    <property type="term" value="C:extracellular region"/>
    <property type="evidence" value="ECO:0007669"/>
    <property type="project" value="UniProtKB-SubCell"/>
</dbReference>
<evidence type="ECO:0000256" key="3">
    <source>
        <dbReference type="ARBA" id="ARBA00022729"/>
    </source>
</evidence>
<feature type="signal peptide" evidence="6">
    <location>
        <begin position="1"/>
        <end position="22"/>
    </location>
</feature>
<dbReference type="Gene3D" id="3.30.430.20">
    <property type="entry name" value="Gnk2 domain, C-X8-C-X2-C motif"/>
    <property type="match status" value="2"/>
</dbReference>
<dbReference type="InterPro" id="IPR002902">
    <property type="entry name" value="GNK2"/>
</dbReference>
<sequence length="240" mass="26471">MSSIGRLLLLLCLSIFLSHCLGDGPLGNFCDSNTTVAENSSISANINHFLSDVVQEVKKGHFFAAGYGSGESRIYGLAQCRGDVSLHNCSVCINDAASQILQACPGQDDAGIWYDECFLRYDNNNFFGEVDTADNIEYANVNNVKNPSYFKKSLQALFARIDSDAIKPKNRGFGRAEMKLSSSLTLYGLEQCTGDLSQVACSQCLSSAHEVFQGFCKDKEGCRVLYGSCYVRYEIYNFFF</sequence>
<comment type="caution">
    <text evidence="8">The sequence shown here is derived from an EMBL/GenBank/DDBJ whole genome shotgun (WGS) entry which is preliminary data.</text>
</comment>
<comment type="similarity">
    <text evidence="5">Belongs to the cysteine-rich repeat secretory protein family.</text>
</comment>
<dbReference type="InterPro" id="IPR038408">
    <property type="entry name" value="GNK2_sf"/>
</dbReference>